<reference evidence="3" key="1">
    <citation type="submission" date="2022-06" db="EMBL/GenBank/DDBJ databases">
        <title>Diverse halophilic archaea isolated from saline environments.</title>
        <authorList>
            <person name="Cui H.-L."/>
        </authorList>
    </citation>
    <scope>NUCLEOTIDE SEQUENCE</scope>
    <source>
        <strain evidence="3">WLHS1</strain>
    </source>
</reference>
<dbReference type="KEGG" id="sawl:NGM29_11100"/>
<evidence type="ECO:0000313" key="3">
    <source>
        <dbReference type="EMBL" id="UTF52337.1"/>
    </source>
</evidence>
<feature type="domain" description="CARDB" evidence="2">
    <location>
        <begin position="479"/>
        <end position="563"/>
    </location>
</feature>
<evidence type="ECO:0000313" key="4">
    <source>
        <dbReference type="Proteomes" id="UP001056855"/>
    </source>
</evidence>
<keyword evidence="4" id="KW-1185">Reference proteome</keyword>
<evidence type="ECO:0000256" key="1">
    <source>
        <dbReference type="SAM" id="MobiDB-lite"/>
    </source>
</evidence>
<organism evidence="3 4">
    <name type="scientific">Natronosalvus rutilus</name>
    <dbReference type="NCBI Taxonomy" id="2953753"/>
    <lineage>
        <taxon>Archaea</taxon>
        <taxon>Methanobacteriati</taxon>
        <taxon>Methanobacteriota</taxon>
        <taxon>Stenosarchaea group</taxon>
        <taxon>Halobacteria</taxon>
        <taxon>Halobacteriales</taxon>
        <taxon>Natrialbaceae</taxon>
        <taxon>Natronosalvus</taxon>
    </lineage>
</organism>
<dbReference type="InterPro" id="IPR008964">
    <property type="entry name" value="Invasin/intimin_cell_adhesion"/>
</dbReference>
<dbReference type="Proteomes" id="UP001056855">
    <property type="component" value="Chromosome"/>
</dbReference>
<dbReference type="RefSeq" id="WP_254156224.1">
    <property type="nucleotide sequence ID" value="NZ_CP100355.1"/>
</dbReference>
<protein>
    <recommendedName>
        <fullName evidence="2">CARDB domain-containing protein</fullName>
    </recommendedName>
</protein>
<dbReference type="GeneID" id="73290600"/>
<feature type="region of interest" description="Disordered" evidence="1">
    <location>
        <begin position="306"/>
        <end position="326"/>
    </location>
</feature>
<name>A0A9E7N5X6_9EURY</name>
<dbReference type="EMBL" id="CP100355">
    <property type="protein sequence ID" value="UTF52337.1"/>
    <property type="molecule type" value="Genomic_DNA"/>
</dbReference>
<dbReference type="Pfam" id="PF07705">
    <property type="entry name" value="CARDB"/>
    <property type="match status" value="1"/>
</dbReference>
<accession>A0A9E7N5X6</accession>
<dbReference type="AlphaFoldDB" id="A0A9E7N5X6"/>
<dbReference type="InterPro" id="IPR013783">
    <property type="entry name" value="Ig-like_fold"/>
</dbReference>
<dbReference type="InterPro" id="IPR011635">
    <property type="entry name" value="CARDB"/>
</dbReference>
<gene>
    <name evidence="3" type="ORF">NGM29_11100</name>
</gene>
<evidence type="ECO:0000259" key="2">
    <source>
        <dbReference type="Pfam" id="PF07705"/>
    </source>
</evidence>
<proteinExistence type="predicted"/>
<dbReference type="Gene3D" id="2.60.40.10">
    <property type="entry name" value="Immunoglobulins"/>
    <property type="match status" value="2"/>
</dbReference>
<dbReference type="SUPFAM" id="SSF49373">
    <property type="entry name" value="Invasin/intimin cell-adhesion fragments"/>
    <property type="match status" value="1"/>
</dbReference>
<sequence>MSTVVGAVLMLGILVSALALYQVNVVPGENQEVEYEHHQTVQGQLLDVRNGLVNAPDRRVGSYSVSLGTTYPPRSFTVNPPPSSGSLELVKANESIRLENVTVTDDDARYYWNTTELEFETGGLVYQPNYNEYRNAPTVVYENSVLYNVQDGNQATLTGQRLIDGNTIRLVTLAGNYSSSRSGTAAVDFETVSASGNAIAIESDGNVTLEIPSTLSVEKWERLLEDESRVVSVDGGSGIVQITLEDDDYQLQVAKVGLGSNAESEADGPAYLTVVDEPRDVRVGETTRVTVEVRDRYNNPVSNVLVNASDDGAGGISPENRSTGPNGQVTFSYKAVQDDGGKTVTLGTSFTVDQAPPELDGDRPENVTREVFVSDSSNAGGARGNVNLQDEIREDAGEFEVTTSDFDNLDSTTGGYLVVENGTHEVTFDAVGEDTVTVIGLEFARGDVLTATLYETDTRSNELDSDTTEVIGANAPFFAVEITDSNDPITEGDTLILDATVENTGENADTQDVTLDIGDGTYTETISIEDLEGGGSRSIPFEWDTQAGDAGEYTATVSSDDDSHSKTVTVEEAGQSPVVDSLNVTSNSGNTYDVNWKVSDPDGDLAQVTVELYKGNGDIGDSTTIDVAGASASRTTSLSSGNAVRVQLTVTDEKGDQTIESEPIN</sequence>